<reference evidence="3 4" key="1">
    <citation type="journal article" date="2010" name="Cell">
        <title>The genome of Naegleria gruberi illuminates early eukaryotic versatility.</title>
        <authorList>
            <person name="Fritz-Laylin L.K."/>
            <person name="Prochnik S.E."/>
            <person name="Ginger M.L."/>
            <person name="Dacks J.B."/>
            <person name="Carpenter M.L."/>
            <person name="Field M.C."/>
            <person name="Kuo A."/>
            <person name="Paredez A."/>
            <person name="Chapman J."/>
            <person name="Pham J."/>
            <person name="Shu S."/>
            <person name="Neupane R."/>
            <person name="Cipriano M."/>
            <person name="Mancuso J."/>
            <person name="Tu H."/>
            <person name="Salamov A."/>
            <person name="Lindquist E."/>
            <person name="Shapiro H."/>
            <person name="Lucas S."/>
            <person name="Grigoriev I.V."/>
            <person name="Cande W.Z."/>
            <person name="Fulton C."/>
            <person name="Rokhsar D.S."/>
            <person name="Dawson S.C."/>
        </authorList>
    </citation>
    <scope>NUCLEOTIDE SEQUENCE [LARGE SCALE GENOMIC DNA]</scope>
    <source>
        <strain evidence="3 4">NEG-M</strain>
    </source>
</reference>
<organism evidence="4">
    <name type="scientific">Naegleria gruberi</name>
    <name type="common">Amoeba</name>
    <dbReference type="NCBI Taxonomy" id="5762"/>
    <lineage>
        <taxon>Eukaryota</taxon>
        <taxon>Discoba</taxon>
        <taxon>Heterolobosea</taxon>
        <taxon>Tetramitia</taxon>
        <taxon>Eutetramitia</taxon>
        <taxon>Vahlkampfiidae</taxon>
        <taxon>Naegleria</taxon>
    </lineage>
</organism>
<dbReference type="RefSeq" id="XP_002669121.1">
    <property type="nucleotide sequence ID" value="XM_002669075.1"/>
</dbReference>
<dbReference type="GO" id="GO:0008236">
    <property type="term" value="F:serine-type peptidase activity"/>
    <property type="evidence" value="ECO:0007669"/>
    <property type="project" value="InterPro"/>
</dbReference>
<protein>
    <submittedName>
        <fullName evidence="3">Predicted protein</fullName>
    </submittedName>
</protein>
<sequence>MTGGGCVIWDLEGICNSASAGFISSLVVGVEISFQQKIGIGSLSTMTGLADYYKTLLGIDLNQFVGYEIVEIDDSPATSYMIDWSDKNCGGYKDLGARFNMGLGLFVSRAANRVAVPDNSTIKYKLEKDGDVKVLEIPFVGTSSVKYLNDSKFYESCLRVDSAADVLKSQGIPTRKTHLYNVDPHFEKRELPLKSTVQGTFSVNNILNGDMIKYYELTSNQDSSILIGVIVIEIFSPKSIQQFSRDFQTSLYLAKLHKAKKIILDVTNNGGGYICLGYAFSRYFFPKQFSNQYESLFARTDMIASELGKELAQKGSESPQLDTIWMPHFWRDDSGKVYNDDSWFTNQHTFSRGGVDHAYTSIIKDNGCSEMFDDFIFTGDDLLDYSSDDLIILSNGRCASTCAMFTFQLQQFKKAKTVVVGGVHNTQQQIGQLPGGQVCEQPNLVLNIEEYNMTQSEHAPKLLPTTSRLRFAIREAYAWADSQLNSLEFSFLPSDFRLDYSKESAMDPTKVWIDTLQFFDKCAPWQTQTCQITNGIGMKSCNSGTYSSECKLISCNDGFGIANGNDFCTPCPLGTFTKGTVCEQCTNKPVNSHYLNNTQQICEYQCDLGFEIDNTGTKCVESEYESVQKPILSFLVALCVIAIIVAFLSIVANSVLGFKLYQTRKENQQETMQLM</sequence>
<dbReference type="PANTHER" id="PTHR37049">
    <property type="entry name" value="PEPTIDASE S41 FAMILY PROTEIN"/>
    <property type="match status" value="1"/>
</dbReference>
<dbReference type="GeneID" id="8862474"/>
<dbReference type="EMBL" id="GG738931">
    <property type="protein sequence ID" value="EFC36377.1"/>
    <property type="molecule type" value="Genomic_DNA"/>
</dbReference>
<feature type="domain" description="Tail specific protease" evidence="2">
    <location>
        <begin position="227"/>
        <end position="418"/>
    </location>
</feature>
<dbReference type="InterPro" id="IPR005151">
    <property type="entry name" value="Tail-specific_protease"/>
</dbReference>
<feature type="transmembrane region" description="Helical" evidence="1">
    <location>
        <begin position="631"/>
        <end position="656"/>
    </location>
</feature>
<keyword evidence="1" id="KW-0812">Transmembrane</keyword>
<dbReference type="InterPro" id="IPR009030">
    <property type="entry name" value="Growth_fac_rcpt_cys_sf"/>
</dbReference>
<dbReference type="Proteomes" id="UP000006671">
    <property type="component" value="Unassembled WGS sequence"/>
</dbReference>
<dbReference type="GO" id="GO:0006508">
    <property type="term" value="P:proteolysis"/>
    <property type="evidence" value="ECO:0007669"/>
    <property type="project" value="InterPro"/>
</dbReference>
<dbReference type="PANTHER" id="PTHR37049:SF4">
    <property type="entry name" value="RHODANESE DOMAIN-CONTAINING PROTEIN"/>
    <property type="match status" value="1"/>
</dbReference>
<evidence type="ECO:0000313" key="4">
    <source>
        <dbReference type="Proteomes" id="UP000006671"/>
    </source>
</evidence>
<name>D2W3F5_NAEGR</name>
<dbReference type="InterPro" id="IPR052766">
    <property type="entry name" value="S41A_metabolite_peptidase"/>
</dbReference>
<evidence type="ECO:0000256" key="1">
    <source>
        <dbReference type="SAM" id="Phobius"/>
    </source>
</evidence>
<dbReference type="SUPFAM" id="SSF57184">
    <property type="entry name" value="Growth factor receptor domain"/>
    <property type="match status" value="1"/>
</dbReference>
<dbReference type="OrthoDB" id="27214at2759"/>
<accession>D2W3F5</accession>
<dbReference type="AlphaFoldDB" id="D2W3F5"/>
<dbReference type="Pfam" id="PF03572">
    <property type="entry name" value="Peptidase_S41"/>
    <property type="match status" value="1"/>
</dbReference>
<gene>
    <name evidence="3" type="ORF">NAEGRDRAFT_82227</name>
</gene>
<dbReference type="SUPFAM" id="SSF52096">
    <property type="entry name" value="ClpP/crotonase"/>
    <property type="match status" value="1"/>
</dbReference>
<dbReference type="InParanoid" id="D2W3F5"/>
<keyword evidence="1" id="KW-0472">Membrane</keyword>
<dbReference type="VEuPathDB" id="AmoebaDB:NAEGRDRAFT_82227"/>
<dbReference type="KEGG" id="ngr:NAEGRDRAFT_82227"/>
<keyword evidence="1" id="KW-1133">Transmembrane helix</keyword>
<dbReference type="Gene3D" id="3.90.226.10">
    <property type="entry name" value="2-enoyl-CoA Hydratase, Chain A, domain 1"/>
    <property type="match status" value="1"/>
</dbReference>
<dbReference type="STRING" id="5762.D2W3F5"/>
<keyword evidence="4" id="KW-1185">Reference proteome</keyword>
<proteinExistence type="predicted"/>
<evidence type="ECO:0000259" key="2">
    <source>
        <dbReference type="Pfam" id="PF03572"/>
    </source>
</evidence>
<dbReference type="InterPro" id="IPR029045">
    <property type="entry name" value="ClpP/crotonase-like_dom_sf"/>
</dbReference>
<evidence type="ECO:0000313" key="3">
    <source>
        <dbReference type="EMBL" id="EFC36377.1"/>
    </source>
</evidence>